<dbReference type="SUPFAM" id="SSF49899">
    <property type="entry name" value="Concanavalin A-like lectins/glucanases"/>
    <property type="match status" value="2"/>
</dbReference>
<proteinExistence type="predicted"/>
<dbReference type="PANTHER" id="PTHR11346:SF116">
    <property type="entry name" value="GALECTIN"/>
    <property type="match status" value="1"/>
</dbReference>
<dbReference type="GO" id="GO:0030246">
    <property type="term" value="F:carbohydrate binding"/>
    <property type="evidence" value="ECO:0007669"/>
    <property type="project" value="UniProtKB-UniRule"/>
</dbReference>
<name>A0A9P1N0A1_9PELO</name>
<comment type="caution">
    <text evidence="4">The sequence shown here is derived from an EMBL/GenBank/DDBJ whole genome shotgun (WGS) entry which is preliminary data.</text>
</comment>
<dbReference type="Pfam" id="PF00337">
    <property type="entry name" value="Gal-bind_lectin"/>
    <property type="match status" value="2"/>
</dbReference>
<dbReference type="CDD" id="cd00070">
    <property type="entry name" value="GLECT"/>
    <property type="match status" value="2"/>
</dbReference>
<feature type="domain" description="Galectin" evidence="3">
    <location>
        <begin position="154"/>
        <end position="281"/>
    </location>
</feature>
<evidence type="ECO:0000313" key="5">
    <source>
        <dbReference type="Proteomes" id="UP001152747"/>
    </source>
</evidence>
<evidence type="ECO:0000256" key="2">
    <source>
        <dbReference type="RuleBase" id="RU102079"/>
    </source>
</evidence>
<evidence type="ECO:0000256" key="1">
    <source>
        <dbReference type="ARBA" id="ARBA00022734"/>
    </source>
</evidence>
<dbReference type="SMART" id="SM00276">
    <property type="entry name" value="GLECT"/>
    <property type="match status" value="2"/>
</dbReference>
<dbReference type="InterPro" id="IPR013320">
    <property type="entry name" value="ConA-like_dom_sf"/>
</dbReference>
<dbReference type="SMART" id="SM00908">
    <property type="entry name" value="Gal-bind_lectin"/>
    <property type="match status" value="2"/>
</dbReference>
<dbReference type="PANTHER" id="PTHR11346">
    <property type="entry name" value="GALECTIN"/>
    <property type="match status" value="1"/>
</dbReference>
<protein>
    <recommendedName>
        <fullName evidence="2">Galectin</fullName>
    </recommendedName>
</protein>
<dbReference type="InterPro" id="IPR044156">
    <property type="entry name" value="Galectin-like"/>
</dbReference>
<dbReference type="PROSITE" id="PS51304">
    <property type="entry name" value="GALECTIN"/>
    <property type="match status" value="2"/>
</dbReference>
<dbReference type="InterPro" id="IPR001079">
    <property type="entry name" value="Galectin_CRD"/>
</dbReference>
<dbReference type="Gene3D" id="2.60.120.200">
    <property type="match status" value="2"/>
</dbReference>
<feature type="domain" description="Galectin" evidence="3">
    <location>
        <begin position="13"/>
        <end position="145"/>
    </location>
</feature>
<dbReference type="FunFam" id="2.60.120.200:FF:000276">
    <property type="entry name" value="Galectin"/>
    <property type="match status" value="1"/>
</dbReference>
<keyword evidence="5" id="KW-1185">Reference proteome</keyword>
<sequence>MSHTGDANLPVPYYSRLGQPLEAGQTLNIHGKINDGAQGAEINLLRGGNEITPETSVILHLKFNFKDKKVVLNSYENSTWGKEVRESIPFHAGEDYDLRIRVLDEALEISANGKKIVDFAHRIPFNTIENLAVKGDLSISGLHWGGRFYKLPWETGFPGGHLQNGQKINIYAIPRGDRFSFDLIARNQDILFHFNPRIKEKVIVRNSHRNGFWDKEEREGASNLQKDVGFDLSIINEEYSIQIFINGERFGTFQHRAQNPIGDYIGMRIDGEVEVTSIDYSA</sequence>
<dbReference type="GO" id="GO:0016936">
    <property type="term" value="F:galactoside binding"/>
    <property type="evidence" value="ECO:0007669"/>
    <property type="project" value="TreeGrafter"/>
</dbReference>
<evidence type="ECO:0000259" key="3">
    <source>
        <dbReference type="PROSITE" id="PS51304"/>
    </source>
</evidence>
<gene>
    <name evidence="4" type="ORF">CAMP_LOCUS7860</name>
</gene>
<organism evidence="4 5">
    <name type="scientific">Caenorhabditis angaria</name>
    <dbReference type="NCBI Taxonomy" id="860376"/>
    <lineage>
        <taxon>Eukaryota</taxon>
        <taxon>Metazoa</taxon>
        <taxon>Ecdysozoa</taxon>
        <taxon>Nematoda</taxon>
        <taxon>Chromadorea</taxon>
        <taxon>Rhabditida</taxon>
        <taxon>Rhabditina</taxon>
        <taxon>Rhabditomorpha</taxon>
        <taxon>Rhabditoidea</taxon>
        <taxon>Rhabditidae</taxon>
        <taxon>Peloderinae</taxon>
        <taxon>Caenorhabditis</taxon>
    </lineage>
</organism>
<dbReference type="OrthoDB" id="6251307at2759"/>
<dbReference type="Proteomes" id="UP001152747">
    <property type="component" value="Unassembled WGS sequence"/>
</dbReference>
<accession>A0A9P1N0A1</accession>
<dbReference type="AlphaFoldDB" id="A0A9P1N0A1"/>
<evidence type="ECO:0000313" key="4">
    <source>
        <dbReference type="EMBL" id="CAI5445223.1"/>
    </source>
</evidence>
<keyword evidence="1 2" id="KW-0430">Lectin</keyword>
<reference evidence="4" key="1">
    <citation type="submission" date="2022-11" db="EMBL/GenBank/DDBJ databases">
        <authorList>
            <person name="Kikuchi T."/>
        </authorList>
    </citation>
    <scope>NUCLEOTIDE SEQUENCE</scope>
    <source>
        <strain evidence="4">PS1010</strain>
    </source>
</reference>
<dbReference type="EMBL" id="CANHGI010000003">
    <property type="protein sequence ID" value="CAI5445223.1"/>
    <property type="molecule type" value="Genomic_DNA"/>
</dbReference>